<sequence>MGAELFMEHCSVRKRSFNLSEKTKHFENQKKKLNFATLLANKQVLRGTEKNKTNPSVGSS</sequence>
<name>A0A7G8PX05_9FLAO</name>
<dbReference type="KEGG" id="alti:ALE3EI_2330"/>
<dbReference type="Proteomes" id="UP000515514">
    <property type="component" value="Chromosome"/>
</dbReference>
<organism evidence="1 2">
    <name type="scientific">Constantimarinum furrinae</name>
    <dbReference type="NCBI Taxonomy" id="2562285"/>
    <lineage>
        <taxon>Bacteria</taxon>
        <taxon>Pseudomonadati</taxon>
        <taxon>Bacteroidota</taxon>
        <taxon>Flavobacteriia</taxon>
        <taxon>Flavobacteriales</taxon>
        <taxon>Flavobacteriaceae</taxon>
        <taxon>Altibacter/Constantimarinum group</taxon>
        <taxon>Constantimarinum</taxon>
    </lineage>
</organism>
<proteinExistence type="predicted"/>
<protein>
    <submittedName>
        <fullName evidence="1">Uncharacterized protein</fullName>
    </submittedName>
</protein>
<evidence type="ECO:0000313" key="1">
    <source>
        <dbReference type="EMBL" id="QNJ98871.1"/>
    </source>
</evidence>
<dbReference type="AlphaFoldDB" id="A0A7G8PX05"/>
<accession>A0A7G8PX05</accession>
<evidence type="ECO:0000313" key="2">
    <source>
        <dbReference type="Proteomes" id="UP000515514"/>
    </source>
</evidence>
<dbReference type="EMBL" id="CP052909">
    <property type="protein sequence ID" value="QNJ98871.1"/>
    <property type="molecule type" value="Genomic_DNA"/>
</dbReference>
<keyword evidence="2" id="KW-1185">Reference proteome</keyword>
<reference evidence="1 2" key="1">
    <citation type="submission" date="2020-04" db="EMBL/GenBank/DDBJ databases">
        <title>Genome sequence of Altibacter aquimarinus strain ALE3EI.</title>
        <authorList>
            <person name="Oh H.-M."/>
            <person name="Jang D."/>
        </authorList>
    </citation>
    <scope>NUCLEOTIDE SEQUENCE [LARGE SCALE GENOMIC DNA]</scope>
    <source>
        <strain evidence="1 2">ALE3EI</strain>
    </source>
</reference>
<gene>
    <name evidence="1" type="ORF">ALE3EI_2330</name>
</gene>